<organism evidence="3 4">
    <name type="scientific">Hymenobacter cyanobacteriorum</name>
    <dbReference type="NCBI Taxonomy" id="2926463"/>
    <lineage>
        <taxon>Bacteria</taxon>
        <taxon>Pseudomonadati</taxon>
        <taxon>Bacteroidota</taxon>
        <taxon>Cytophagia</taxon>
        <taxon>Cytophagales</taxon>
        <taxon>Hymenobacteraceae</taxon>
        <taxon>Hymenobacter</taxon>
    </lineage>
</organism>
<dbReference type="RefSeq" id="WP_241934364.1">
    <property type="nucleotide sequence ID" value="NZ_JALBGC010000001.1"/>
</dbReference>
<feature type="compositionally biased region" description="Low complexity" evidence="1">
    <location>
        <begin position="141"/>
        <end position="154"/>
    </location>
</feature>
<feature type="signal peptide" evidence="2">
    <location>
        <begin position="1"/>
        <end position="20"/>
    </location>
</feature>
<dbReference type="AlphaFoldDB" id="A0A9X1VFX3"/>
<evidence type="ECO:0000256" key="1">
    <source>
        <dbReference type="SAM" id="MobiDB-lite"/>
    </source>
</evidence>
<dbReference type="EMBL" id="JALBGC010000001">
    <property type="protein sequence ID" value="MCI1186080.1"/>
    <property type="molecule type" value="Genomic_DNA"/>
</dbReference>
<feature type="region of interest" description="Disordered" evidence="1">
    <location>
        <begin position="129"/>
        <end position="160"/>
    </location>
</feature>
<accession>A0A9X1VFX3</accession>
<keyword evidence="4" id="KW-1185">Reference proteome</keyword>
<sequence>MKKLLFLLAVGGATTSAALAQTPTQTPGAAPTTTIVRTVPPAGGLQQTPEQMVARRVQYLSTELGLSAEQQTKLQPILLAQREQLQTLREGRVTNGRRYGSPQDLKNAEVKFDEQLKTVFTPEQFAKYTQMKADQAGKLPGGPRRPMRPGARPAAPAPTE</sequence>
<evidence type="ECO:0000313" key="3">
    <source>
        <dbReference type="EMBL" id="MCI1186080.1"/>
    </source>
</evidence>
<evidence type="ECO:0000256" key="2">
    <source>
        <dbReference type="SAM" id="SignalP"/>
    </source>
</evidence>
<feature type="chain" id="PRO_5040925161" evidence="2">
    <location>
        <begin position="21"/>
        <end position="160"/>
    </location>
</feature>
<dbReference type="Proteomes" id="UP001139193">
    <property type="component" value="Unassembled WGS sequence"/>
</dbReference>
<comment type="caution">
    <text evidence="3">The sequence shown here is derived from an EMBL/GenBank/DDBJ whole genome shotgun (WGS) entry which is preliminary data.</text>
</comment>
<name>A0A9X1VFX3_9BACT</name>
<gene>
    <name evidence="3" type="ORF">MON38_01520</name>
</gene>
<reference evidence="3" key="1">
    <citation type="submission" date="2022-03" db="EMBL/GenBank/DDBJ databases">
        <title>Bacterial whole genome sequence for Hymenobacter sp. DH14.</title>
        <authorList>
            <person name="Le V."/>
        </authorList>
    </citation>
    <scope>NUCLEOTIDE SEQUENCE</scope>
    <source>
        <strain evidence="3">DH14</strain>
    </source>
</reference>
<proteinExistence type="predicted"/>
<protein>
    <submittedName>
        <fullName evidence="3">DUF4890 domain-containing protein</fullName>
    </submittedName>
</protein>
<evidence type="ECO:0000313" key="4">
    <source>
        <dbReference type="Proteomes" id="UP001139193"/>
    </source>
</evidence>
<keyword evidence="2" id="KW-0732">Signal</keyword>